<evidence type="ECO:0000256" key="1">
    <source>
        <dbReference type="SAM" id="SignalP"/>
    </source>
</evidence>
<dbReference type="EMBL" id="JANCLU010000011">
    <property type="protein sequence ID" value="MCP8939413.1"/>
    <property type="molecule type" value="Genomic_DNA"/>
</dbReference>
<keyword evidence="1" id="KW-0732">Signal</keyword>
<protein>
    <submittedName>
        <fullName evidence="2">Uncharacterized protein</fullName>
    </submittedName>
</protein>
<sequence length="88" mass="9124">MRSLIVIALVMLPTTTFADQKQAATCAAGLPKDARLIYDASAPEVASKDLRAVVEDKTRALAVAGTIGKLSARSNAEAAGKCLVLARP</sequence>
<reference evidence="2 3" key="1">
    <citation type="submission" date="2022-07" db="EMBL/GenBank/DDBJ databases">
        <authorList>
            <person name="Li W.-J."/>
            <person name="Deng Q.-Q."/>
        </authorList>
    </citation>
    <scope>NUCLEOTIDE SEQUENCE [LARGE SCALE GENOMIC DNA]</scope>
    <source>
        <strain evidence="2 3">SYSU M60028</strain>
    </source>
</reference>
<comment type="caution">
    <text evidence="2">The sequence shown here is derived from an EMBL/GenBank/DDBJ whole genome shotgun (WGS) entry which is preliminary data.</text>
</comment>
<dbReference type="Proteomes" id="UP001205890">
    <property type="component" value="Unassembled WGS sequence"/>
</dbReference>
<evidence type="ECO:0000313" key="3">
    <source>
        <dbReference type="Proteomes" id="UP001205890"/>
    </source>
</evidence>
<dbReference type="RefSeq" id="WP_254742834.1">
    <property type="nucleotide sequence ID" value="NZ_JANCLU010000011.1"/>
</dbReference>
<evidence type="ECO:0000313" key="2">
    <source>
        <dbReference type="EMBL" id="MCP8939413.1"/>
    </source>
</evidence>
<keyword evidence="3" id="KW-1185">Reference proteome</keyword>
<feature type="signal peptide" evidence="1">
    <location>
        <begin position="1"/>
        <end position="18"/>
    </location>
</feature>
<accession>A0ABT1LET2</accession>
<feature type="chain" id="PRO_5047490013" evidence="1">
    <location>
        <begin position="19"/>
        <end position="88"/>
    </location>
</feature>
<organism evidence="2 3">
    <name type="scientific">Alsobacter ponti</name>
    <dbReference type="NCBI Taxonomy" id="2962936"/>
    <lineage>
        <taxon>Bacteria</taxon>
        <taxon>Pseudomonadati</taxon>
        <taxon>Pseudomonadota</taxon>
        <taxon>Alphaproteobacteria</taxon>
        <taxon>Hyphomicrobiales</taxon>
        <taxon>Alsobacteraceae</taxon>
        <taxon>Alsobacter</taxon>
    </lineage>
</organism>
<proteinExistence type="predicted"/>
<gene>
    <name evidence="2" type="ORF">NK718_12885</name>
</gene>
<name>A0ABT1LET2_9HYPH</name>